<reference evidence="5 6" key="2">
    <citation type="journal article" date="2016" name="Int. J. Syst. Evol. Microbiol.">
        <title>Flavisolibacter tropicus sp. nov., isolated from tropical soil.</title>
        <authorList>
            <person name="Lee J.J."/>
            <person name="Kang M.S."/>
            <person name="Kim G.S."/>
            <person name="Lee C.S."/>
            <person name="Lim S."/>
            <person name="Lee J."/>
            <person name="Roh S.H."/>
            <person name="Kang H."/>
            <person name="Ha J.M."/>
            <person name="Bae S."/>
            <person name="Jung H.Y."/>
            <person name="Kim M.K."/>
        </authorList>
    </citation>
    <scope>NUCLEOTIDE SEQUENCE [LARGE SCALE GENOMIC DNA]</scope>
    <source>
        <strain evidence="5 6">LCS9</strain>
    </source>
</reference>
<name>A0A172TUQ3_9BACT</name>
<dbReference type="PANTHER" id="PTHR43110:SF1">
    <property type="entry name" value="THIOL PEROXIDASE"/>
    <property type="match status" value="1"/>
</dbReference>
<dbReference type="InterPro" id="IPR050455">
    <property type="entry name" value="Tpx_Peroxidase_subfamily"/>
</dbReference>
<organism evidence="5 6">
    <name type="scientific">Flavisolibacter tropicus</name>
    <dbReference type="NCBI Taxonomy" id="1492898"/>
    <lineage>
        <taxon>Bacteria</taxon>
        <taxon>Pseudomonadati</taxon>
        <taxon>Bacteroidota</taxon>
        <taxon>Chitinophagia</taxon>
        <taxon>Chitinophagales</taxon>
        <taxon>Chitinophagaceae</taxon>
        <taxon>Flavisolibacter</taxon>
    </lineage>
</organism>
<keyword evidence="1" id="KW-0560">Oxidoreductase</keyword>
<keyword evidence="6" id="KW-1185">Reference proteome</keyword>
<feature type="active site" description="Cysteine sulfenic acid (-SOH) intermediate; for peroxidase activity" evidence="3">
    <location>
        <position position="45"/>
    </location>
</feature>
<dbReference type="InterPro" id="IPR036249">
    <property type="entry name" value="Thioredoxin-like_sf"/>
</dbReference>
<proteinExistence type="predicted"/>
<dbReference type="RefSeq" id="WP_066403957.1">
    <property type="nucleotide sequence ID" value="NZ_CP011390.1"/>
</dbReference>
<gene>
    <name evidence="5" type="ORF">SY85_09590</name>
</gene>
<dbReference type="PROSITE" id="PS51352">
    <property type="entry name" value="THIOREDOXIN_2"/>
    <property type="match status" value="1"/>
</dbReference>
<evidence type="ECO:0000259" key="4">
    <source>
        <dbReference type="PROSITE" id="PS51352"/>
    </source>
</evidence>
<dbReference type="PANTHER" id="PTHR43110">
    <property type="entry name" value="THIOL PEROXIDASE"/>
    <property type="match status" value="1"/>
</dbReference>
<dbReference type="EMBL" id="CP011390">
    <property type="protein sequence ID" value="ANE50716.1"/>
    <property type="molecule type" value="Genomic_DNA"/>
</dbReference>
<dbReference type="AlphaFoldDB" id="A0A172TUQ3"/>
<dbReference type="PATRIC" id="fig|1492898.3.peg.2057"/>
<evidence type="ECO:0000313" key="6">
    <source>
        <dbReference type="Proteomes" id="UP000077177"/>
    </source>
</evidence>
<evidence type="ECO:0000256" key="1">
    <source>
        <dbReference type="ARBA" id="ARBA00023002"/>
    </source>
</evidence>
<keyword evidence="2" id="KW-0676">Redox-active center</keyword>
<dbReference type="Gene3D" id="3.40.30.10">
    <property type="entry name" value="Glutaredoxin"/>
    <property type="match status" value="1"/>
</dbReference>
<evidence type="ECO:0000313" key="5">
    <source>
        <dbReference type="EMBL" id="ANE50716.1"/>
    </source>
</evidence>
<dbReference type="SUPFAM" id="SSF52833">
    <property type="entry name" value="Thioredoxin-like"/>
    <property type="match status" value="1"/>
</dbReference>
<dbReference type="Proteomes" id="UP000077177">
    <property type="component" value="Chromosome"/>
</dbReference>
<evidence type="ECO:0000256" key="2">
    <source>
        <dbReference type="ARBA" id="ARBA00023284"/>
    </source>
</evidence>
<dbReference type="InterPro" id="IPR024706">
    <property type="entry name" value="Peroxiredoxin_AhpC-typ"/>
</dbReference>
<dbReference type="Pfam" id="PF00578">
    <property type="entry name" value="AhpC-TSA"/>
    <property type="match status" value="1"/>
</dbReference>
<dbReference type="GO" id="GO:0016209">
    <property type="term" value="F:antioxidant activity"/>
    <property type="evidence" value="ECO:0007669"/>
    <property type="project" value="InterPro"/>
</dbReference>
<accession>A0A172TUQ3</accession>
<sequence>MTAQVGQPAPDFTLYDNDKNKLTLSELKGSNVLLLFFPVAFTSVCTAELCAVRDNLKYYESANARVFGISVDSIFALNKFKHEQNLNFPLLSDFNKEASKAYGSLYENWKYDMLGVSKRSAFVVDKEGVIRYAEVLENAGEQPNFEAINQTLQTLS</sequence>
<protein>
    <submittedName>
        <fullName evidence="5">Peroxiredoxin</fullName>
    </submittedName>
</protein>
<feature type="domain" description="Thioredoxin" evidence="4">
    <location>
        <begin position="3"/>
        <end position="156"/>
    </location>
</feature>
<dbReference type="InterPro" id="IPR013766">
    <property type="entry name" value="Thioredoxin_domain"/>
</dbReference>
<reference evidence="6" key="1">
    <citation type="submission" date="2015-01" db="EMBL/GenBank/DDBJ databases">
        <title>Flavisolibacter sp./LCS9/ whole genome sequencing.</title>
        <authorList>
            <person name="Kim M.K."/>
            <person name="Srinivasan S."/>
            <person name="Lee J.-J."/>
        </authorList>
    </citation>
    <scope>NUCLEOTIDE SEQUENCE [LARGE SCALE GENOMIC DNA]</scope>
    <source>
        <strain evidence="6">LCS9</strain>
    </source>
</reference>
<dbReference type="OrthoDB" id="9809746at2"/>
<dbReference type="KEGG" id="fla:SY85_09590"/>
<dbReference type="PIRSF" id="PIRSF000239">
    <property type="entry name" value="AHPC"/>
    <property type="match status" value="1"/>
</dbReference>
<evidence type="ECO:0000256" key="3">
    <source>
        <dbReference type="PIRSR" id="PIRSR000239-1"/>
    </source>
</evidence>
<dbReference type="InterPro" id="IPR000866">
    <property type="entry name" value="AhpC/TSA"/>
</dbReference>
<dbReference type="GO" id="GO:0016491">
    <property type="term" value="F:oxidoreductase activity"/>
    <property type="evidence" value="ECO:0007669"/>
    <property type="project" value="UniProtKB-KW"/>
</dbReference>